<reference evidence="3 4" key="1">
    <citation type="submission" date="2019-03" db="EMBL/GenBank/DDBJ databases">
        <authorList>
            <person name="Jensen L."/>
            <person name="Storgaard J."/>
            <person name="Sulaj E."/>
            <person name="Schramm A."/>
            <person name="Marshall I.P.G."/>
        </authorList>
    </citation>
    <scope>NUCLEOTIDE SEQUENCE [LARGE SCALE GENOMIC DNA]</scope>
    <source>
        <strain evidence="3 4">2017H2G3</strain>
    </source>
</reference>
<dbReference type="CDD" id="cd00093">
    <property type="entry name" value="HTH_XRE"/>
    <property type="match status" value="1"/>
</dbReference>
<dbReference type="GO" id="GO:0003677">
    <property type="term" value="F:DNA binding"/>
    <property type="evidence" value="ECO:0007669"/>
    <property type="project" value="UniProtKB-KW"/>
</dbReference>
<dbReference type="SUPFAM" id="SSF47413">
    <property type="entry name" value="lambda repressor-like DNA-binding domains"/>
    <property type="match status" value="1"/>
</dbReference>
<dbReference type="InterPro" id="IPR010982">
    <property type="entry name" value="Lambda_DNA-bd_dom_sf"/>
</dbReference>
<dbReference type="Pfam" id="PF01381">
    <property type="entry name" value="HTH_3"/>
    <property type="match status" value="1"/>
</dbReference>
<protein>
    <submittedName>
        <fullName evidence="3">Transcriptional regulator</fullName>
    </submittedName>
</protein>
<gene>
    <name evidence="3" type="ORF">E0Y62_27160</name>
</gene>
<dbReference type="InterPro" id="IPR001387">
    <property type="entry name" value="Cro/C1-type_HTH"/>
</dbReference>
<keyword evidence="1" id="KW-0238">DNA-binding</keyword>
<evidence type="ECO:0000313" key="4">
    <source>
        <dbReference type="Proteomes" id="UP000293846"/>
    </source>
</evidence>
<dbReference type="EMBL" id="SJTH01000140">
    <property type="protein sequence ID" value="TCI99965.1"/>
    <property type="molecule type" value="Genomic_DNA"/>
</dbReference>
<organism evidence="3 4">
    <name type="scientific">Cytobacillus praedii</name>
    <dbReference type="NCBI Taxonomy" id="1742358"/>
    <lineage>
        <taxon>Bacteria</taxon>
        <taxon>Bacillati</taxon>
        <taxon>Bacillota</taxon>
        <taxon>Bacilli</taxon>
        <taxon>Bacillales</taxon>
        <taxon>Bacillaceae</taxon>
        <taxon>Cytobacillus</taxon>
    </lineage>
</organism>
<dbReference type="OrthoDB" id="2642285at2"/>
<dbReference type="PROSITE" id="PS50096">
    <property type="entry name" value="IQ"/>
    <property type="match status" value="1"/>
</dbReference>
<dbReference type="PANTHER" id="PTHR46558">
    <property type="entry name" value="TRACRIPTIONAL REGULATORY PROTEIN-RELATED-RELATED"/>
    <property type="match status" value="1"/>
</dbReference>
<proteinExistence type="predicted"/>
<dbReference type="Gene3D" id="1.10.260.40">
    <property type="entry name" value="lambda repressor-like DNA-binding domains"/>
    <property type="match status" value="1"/>
</dbReference>
<evidence type="ECO:0000259" key="2">
    <source>
        <dbReference type="PROSITE" id="PS50943"/>
    </source>
</evidence>
<comment type="caution">
    <text evidence="3">The sequence shown here is derived from an EMBL/GenBank/DDBJ whole genome shotgun (WGS) entry which is preliminary data.</text>
</comment>
<name>A0A4R1AK45_9BACI</name>
<evidence type="ECO:0000313" key="3">
    <source>
        <dbReference type="EMBL" id="TCI99965.1"/>
    </source>
</evidence>
<dbReference type="AlphaFoldDB" id="A0A4R1AK45"/>
<dbReference type="SMART" id="SM00530">
    <property type="entry name" value="HTH_XRE"/>
    <property type="match status" value="1"/>
</dbReference>
<accession>A0A4R1AK45</accession>
<dbReference type="PROSITE" id="PS50943">
    <property type="entry name" value="HTH_CROC1"/>
    <property type="match status" value="1"/>
</dbReference>
<dbReference type="Proteomes" id="UP000293846">
    <property type="component" value="Unassembled WGS sequence"/>
</dbReference>
<evidence type="ECO:0000256" key="1">
    <source>
        <dbReference type="ARBA" id="ARBA00023125"/>
    </source>
</evidence>
<keyword evidence="4" id="KW-1185">Reference proteome</keyword>
<sequence length="89" mass="10315">MNILICSLLKGYIIRRKLRERIIMLKSKIKIRLAELDMKQQDLAEELGVTKQSLNAWVNGRSIPTLEMAFKIAVKLDCTVDDLFTYTED</sequence>
<feature type="domain" description="HTH cro/C1-type" evidence="2">
    <location>
        <begin position="29"/>
        <end position="83"/>
    </location>
</feature>
<dbReference type="PANTHER" id="PTHR46558:SF11">
    <property type="entry name" value="HTH-TYPE TRANSCRIPTIONAL REGULATOR XRE"/>
    <property type="match status" value="1"/>
</dbReference>